<evidence type="ECO:0000313" key="2">
    <source>
        <dbReference type="Proteomes" id="UP000015106"/>
    </source>
</evidence>
<proteinExistence type="predicted"/>
<reference evidence="1" key="3">
    <citation type="submission" date="2022-06" db="UniProtKB">
        <authorList>
            <consortium name="EnsemblPlants"/>
        </authorList>
    </citation>
    <scope>IDENTIFICATION</scope>
</reference>
<dbReference type="AlphaFoldDB" id="A0A8R7PSS0"/>
<reference evidence="2" key="1">
    <citation type="journal article" date="2013" name="Nature">
        <title>Draft genome of the wheat A-genome progenitor Triticum urartu.</title>
        <authorList>
            <person name="Ling H.Q."/>
            <person name="Zhao S."/>
            <person name="Liu D."/>
            <person name="Wang J."/>
            <person name="Sun H."/>
            <person name="Zhang C."/>
            <person name="Fan H."/>
            <person name="Li D."/>
            <person name="Dong L."/>
            <person name="Tao Y."/>
            <person name="Gao C."/>
            <person name="Wu H."/>
            <person name="Li Y."/>
            <person name="Cui Y."/>
            <person name="Guo X."/>
            <person name="Zheng S."/>
            <person name="Wang B."/>
            <person name="Yu K."/>
            <person name="Liang Q."/>
            <person name="Yang W."/>
            <person name="Lou X."/>
            <person name="Chen J."/>
            <person name="Feng M."/>
            <person name="Jian J."/>
            <person name="Zhang X."/>
            <person name="Luo G."/>
            <person name="Jiang Y."/>
            <person name="Liu J."/>
            <person name="Wang Z."/>
            <person name="Sha Y."/>
            <person name="Zhang B."/>
            <person name="Wu H."/>
            <person name="Tang D."/>
            <person name="Shen Q."/>
            <person name="Xue P."/>
            <person name="Zou S."/>
            <person name="Wang X."/>
            <person name="Liu X."/>
            <person name="Wang F."/>
            <person name="Yang Y."/>
            <person name="An X."/>
            <person name="Dong Z."/>
            <person name="Zhang K."/>
            <person name="Zhang X."/>
            <person name="Luo M.C."/>
            <person name="Dvorak J."/>
            <person name="Tong Y."/>
            <person name="Wang J."/>
            <person name="Yang H."/>
            <person name="Li Z."/>
            <person name="Wang D."/>
            <person name="Zhang A."/>
            <person name="Wang J."/>
        </authorList>
    </citation>
    <scope>NUCLEOTIDE SEQUENCE</scope>
    <source>
        <strain evidence="2">cv. G1812</strain>
    </source>
</reference>
<sequence length="53" mass="5002">MAAPAAAPAAIPCQATPSSFGAPASGAASLSSTVVAAAEAFRASTSFSRLSFA</sequence>
<dbReference type="Proteomes" id="UP000015106">
    <property type="component" value="Chromosome 3"/>
</dbReference>
<keyword evidence="2" id="KW-1185">Reference proteome</keyword>
<dbReference type="Gramene" id="TuG1812G0300003032.01.T01">
    <property type="protein sequence ID" value="TuG1812G0300003032.01.T01.cds383242"/>
    <property type="gene ID" value="TuG1812G0300003032.01"/>
</dbReference>
<evidence type="ECO:0000313" key="1">
    <source>
        <dbReference type="EnsemblPlants" id="TuG1812G0300003032.01.T01.cds383242"/>
    </source>
</evidence>
<accession>A0A8R7PSS0</accession>
<organism evidence="1 2">
    <name type="scientific">Triticum urartu</name>
    <name type="common">Red wild einkorn</name>
    <name type="synonym">Crithodium urartu</name>
    <dbReference type="NCBI Taxonomy" id="4572"/>
    <lineage>
        <taxon>Eukaryota</taxon>
        <taxon>Viridiplantae</taxon>
        <taxon>Streptophyta</taxon>
        <taxon>Embryophyta</taxon>
        <taxon>Tracheophyta</taxon>
        <taxon>Spermatophyta</taxon>
        <taxon>Magnoliopsida</taxon>
        <taxon>Liliopsida</taxon>
        <taxon>Poales</taxon>
        <taxon>Poaceae</taxon>
        <taxon>BOP clade</taxon>
        <taxon>Pooideae</taxon>
        <taxon>Triticodae</taxon>
        <taxon>Triticeae</taxon>
        <taxon>Triticinae</taxon>
        <taxon>Triticum</taxon>
    </lineage>
</organism>
<name>A0A8R7PSS0_TRIUA</name>
<dbReference type="EnsemblPlants" id="TuG1812G0300003032.01.T01">
    <property type="protein sequence ID" value="TuG1812G0300003032.01.T01.cds383242"/>
    <property type="gene ID" value="TuG1812G0300003032.01"/>
</dbReference>
<reference evidence="1" key="2">
    <citation type="submission" date="2018-03" db="EMBL/GenBank/DDBJ databases">
        <title>The Triticum urartu genome reveals the dynamic nature of wheat genome evolution.</title>
        <authorList>
            <person name="Ling H."/>
            <person name="Ma B."/>
            <person name="Shi X."/>
            <person name="Liu H."/>
            <person name="Dong L."/>
            <person name="Sun H."/>
            <person name="Cao Y."/>
            <person name="Gao Q."/>
            <person name="Zheng S."/>
            <person name="Li Y."/>
            <person name="Yu Y."/>
            <person name="Du H."/>
            <person name="Qi M."/>
            <person name="Li Y."/>
            <person name="Yu H."/>
            <person name="Cui Y."/>
            <person name="Wang N."/>
            <person name="Chen C."/>
            <person name="Wu H."/>
            <person name="Zhao Y."/>
            <person name="Zhang J."/>
            <person name="Li Y."/>
            <person name="Zhou W."/>
            <person name="Zhang B."/>
            <person name="Hu W."/>
            <person name="Eijk M."/>
            <person name="Tang J."/>
            <person name="Witsenboer H."/>
            <person name="Zhao S."/>
            <person name="Li Z."/>
            <person name="Zhang A."/>
            <person name="Wang D."/>
            <person name="Liang C."/>
        </authorList>
    </citation>
    <scope>NUCLEOTIDE SEQUENCE [LARGE SCALE GENOMIC DNA]</scope>
    <source>
        <strain evidence="1">cv. G1812</strain>
    </source>
</reference>
<protein>
    <submittedName>
        <fullName evidence="1">Uncharacterized protein</fullName>
    </submittedName>
</protein>